<evidence type="ECO:0000313" key="3">
    <source>
        <dbReference type="Proteomes" id="UP000717585"/>
    </source>
</evidence>
<protein>
    <submittedName>
        <fullName evidence="2">Uncharacterized protein</fullName>
    </submittedName>
</protein>
<dbReference type="SUPFAM" id="SSF50630">
    <property type="entry name" value="Acid proteases"/>
    <property type="match status" value="1"/>
</dbReference>
<keyword evidence="3" id="KW-1185">Reference proteome</keyword>
<dbReference type="Proteomes" id="UP000717585">
    <property type="component" value="Unassembled WGS sequence"/>
</dbReference>
<feature type="compositionally biased region" description="Basic and acidic residues" evidence="1">
    <location>
        <begin position="186"/>
        <end position="198"/>
    </location>
</feature>
<dbReference type="EMBL" id="JAHDYR010000005">
    <property type="protein sequence ID" value="KAG9396495.1"/>
    <property type="molecule type" value="Genomic_DNA"/>
</dbReference>
<evidence type="ECO:0000256" key="1">
    <source>
        <dbReference type="SAM" id="MobiDB-lite"/>
    </source>
</evidence>
<gene>
    <name evidence="2" type="ORF">J8273_1479</name>
</gene>
<organism evidence="2 3">
    <name type="scientific">Carpediemonas membranifera</name>
    <dbReference type="NCBI Taxonomy" id="201153"/>
    <lineage>
        <taxon>Eukaryota</taxon>
        <taxon>Metamonada</taxon>
        <taxon>Carpediemonas-like organisms</taxon>
        <taxon>Carpediemonas</taxon>
    </lineage>
</organism>
<comment type="caution">
    <text evidence="2">The sequence shown here is derived from an EMBL/GenBank/DDBJ whole genome shotgun (WGS) entry which is preliminary data.</text>
</comment>
<feature type="region of interest" description="Disordered" evidence="1">
    <location>
        <begin position="186"/>
        <end position="206"/>
    </location>
</feature>
<reference evidence="2" key="1">
    <citation type="submission" date="2021-05" db="EMBL/GenBank/DDBJ databases">
        <title>A free-living protist that lacks canonical eukaryotic 1 DNA replication and segregation systems.</title>
        <authorList>
            <person name="Salas-Leiva D.E."/>
            <person name="Tromer E.C."/>
            <person name="Curtis B.A."/>
            <person name="Jerlstrom-Hultqvist J."/>
            <person name="Kolisko M."/>
            <person name="Yi Z."/>
            <person name="Salas-Leiva J.S."/>
            <person name="Gallot-Lavallee L."/>
            <person name="Kops G.J.P.L."/>
            <person name="Archibald J.M."/>
            <person name="Simpson A.G.B."/>
            <person name="Roger A.J."/>
        </authorList>
    </citation>
    <scope>NUCLEOTIDE SEQUENCE</scope>
    <source>
        <strain evidence="2">BICM</strain>
    </source>
</reference>
<dbReference type="CDD" id="cd00303">
    <property type="entry name" value="retropepsin_like"/>
    <property type="match status" value="1"/>
</dbReference>
<dbReference type="Pfam" id="PF13650">
    <property type="entry name" value="Asp_protease_2"/>
    <property type="match status" value="1"/>
</dbReference>
<dbReference type="AlphaFoldDB" id="A0A8J6B1K9"/>
<sequence length="406" mass="45314">MHLPETKLNNAPFLRKATTKSWYTFRQDYEQYAAREADPIVAFDLIETQVLEVLKIRIPELEGFLEYANETPDEEPADTSELNEAFITMVDELMQPLDEVDALDRFKDLSCGSEGNLIDNMAAYALAYKRQVRNCCKVRPTEKLIVDAFVAGIRYGRLKERVNAKKAKTLDETIAEAFIQATEAEKARREHQRVERESATSATMTKAKEKSETACEYCQRKGHTADTCWKRKRDEREGVKGQKYVHLNALVAEDRDNRPIGEVGILGRVLAFLYDTGASTDFISQSLVKELGLVVEPDHAKVKLATGTIYNSPGIVKLSADFGVLPSTGRRTQAALNLRVLPGLKPTLVMGISTLSALGLITIVNPTMENSGEPHFAELDEDEVDETLFTLAVCRMAAENGEIHLP</sequence>
<proteinExistence type="predicted"/>
<name>A0A8J6B1K9_9EUKA</name>
<dbReference type="InterPro" id="IPR021109">
    <property type="entry name" value="Peptidase_aspartic_dom_sf"/>
</dbReference>
<evidence type="ECO:0000313" key="2">
    <source>
        <dbReference type="EMBL" id="KAG9396495.1"/>
    </source>
</evidence>
<dbReference type="Gene3D" id="2.40.70.10">
    <property type="entry name" value="Acid Proteases"/>
    <property type="match status" value="1"/>
</dbReference>
<accession>A0A8J6B1K9</accession>